<sequence length="585" mass="65920">MTAMSAMTTSVHPMDARPITSINLSLKPIYNRDKSIKSLFVISSNRFEHNNNQKPLEEATTSTRTNKDNIDNTITIQLQYNKTGSEIMTEPPWIIEEADRCRYGLKEQEVIATNQLHNVILGSPDPDSTWSTISKVVSAVHSQNDQQYIQLFETKLRSPLKAFILSLLSKCNWTLNVLHLGFEDNGNKNPIVIHIFIQEPHYFKNNKTAALEIVKGIERIVYKEYKVLEKNPNEVNDTGVNLTKQLNNTNSELTPHPGSSIGRKNGNAAGSLSCFLKHKGDAYSLTCRHVVFTEEESPEAYRYESGKEKLHISVPTTNDLNNTRVGLKSDLESEIKKLNTLQEKVSSPKKIETQELIIEVWTRLYADAAEYNNNAGYIYAAPESWHKNDNYKGVLDWAIICDSCIDPENALPQTNFLLKDDVRKFIKYQKVHVWSGDQSAEFDAKYQALQDSAKFNIKYLNPSISTLSENSIYFKAPSRTSDWKACVINSIKSIKHSKYQTSDEYAFVGKGLKAISAKGDSGALIYEISAGTPALIPMAMVWGGNVMGTVIVEGFLDVTYATPMDVLLEDIENEMEWDRGSLEFL</sequence>
<reference evidence="1 2" key="1">
    <citation type="submission" date="2017-12" db="EMBL/GenBank/DDBJ databases">
        <title>Comparative genomics of Botrytis spp.</title>
        <authorList>
            <person name="Valero-Jimenez C.A."/>
            <person name="Tapia P."/>
            <person name="Veloso J."/>
            <person name="Silva-Moreno E."/>
            <person name="Staats M."/>
            <person name="Valdes J.H."/>
            <person name="Van Kan J.A.L."/>
        </authorList>
    </citation>
    <scope>NUCLEOTIDE SEQUENCE [LARGE SCALE GENOMIC DNA]</scope>
    <source>
        <strain evidence="1 2">Be9601</strain>
    </source>
</reference>
<keyword evidence="2" id="KW-1185">Reference proteome</keyword>
<name>A0A4Z1HW04_9HELO</name>
<protein>
    <submittedName>
        <fullName evidence="1">Uncharacterized protein</fullName>
    </submittedName>
</protein>
<evidence type="ECO:0000313" key="2">
    <source>
        <dbReference type="Proteomes" id="UP000297229"/>
    </source>
</evidence>
<comment type="caution">
    <text evidence="1">The sequence shown here is derived from an EMBL/GenBank/DDBJ whole genome shotgun (WGS) entry which is preliminary data.</text>
</comment>
<proteinExistence type="predicted"/>
<dbReference type="Proteomes" id="UP000297229">
    <property type="component" value="Unassembled WGS sequence"/>
</dbReference>
<gene>
    <name evidence="1" type="ORF">BELL_1601g00020</name>
</gene>
<dbReference type="AlphaFoldDB" id="A0A4Z1HW04"/>
<dbReference type="EMBL" id="PQXM01001599">
    <property type="protein sequence ID" value="TGO53215.1"/>
    <property type="molecule type" value="Genomic_DNA"/>
</dbReference>
<dbReference type="OrthoDB" id="3565252at2759"/>
<accession>A0A4Z1HW04</accession>
<organism evidence="1 2">
    <name type="scientific">Botrytis elliptica</name>
    <dbReference type="NCBI Taxonomy" id="278938"/>
    <lineage>
        <taxon>Eukaryota</taxon>
        <taxon>Fungi</taxon>
        <taxon>Dikarya</taxon>
        <taxon>Ascomycota</taxon>
        <taxon>Pezizomycotina</taxon>
        <taxon>Leotiomycetes</taxon>
        <taxon>Helotiales</taxon>
        <taxon>Sclerotiniaceae</taxon>
        <taxon>Botrytis</taxon>
    </lineage>
</organism>
<evidence type="ECO:0000313" key="1">
    <source>
        <dbReference type="EMBL" id="TGO53215.1"/>
    </source>
</evidence>